<reference evidence="2 3" key="1">
    <citation type="journal article" date="2016" name="Mol. Biol. Evol.">
        <title>Comparative Genomics of Early-Diverging Mushroom-Forming Fungi Provides Insights into the Origins of Lignocellulose Decay Capabilities.</title>
        <authorList>
            <person name="Nagy L.G."/>
            <person name="Riley R."/>
            <person name="Tritt A."/>
            <person name="Adam C."/>
            <person name="Daum C."/>
            <person name="Floudas D."/>
            <person name="Sun H."/>
            <person name="Yadav J.S."/>
            <person name="Pangilinan J."/>
            <person name="Larsson K.H."/>
            <person name="Matsuura K."/>
            <person name="Barry K."/>
            <person name="Labutti K."/>
            <person name="Kuo R."/>
            <person name="Ohm R.A."/>
            <person name="Bhattacharya S.S."/>
            <person name="Shirouzu T."/>
            <person name="Yoshinaga Y."/>
            <person name="Martin F.M."/>
            <person name="Grigoriev I.V."/>
            <person name="Hibbett D.S."/>
        </authorList>
    </citation>
    <scope>NUCLEOTIDE SEQUENCE [LARGE SCALE GENOMIC DNA]</scope>
    <source>
        <strain evidence="2 3">HHB12029</strain>
    </source>
</reference>
<feature type="compositionally biased region" description="Low complexity" evidence="1">
    <location>
        <begin position="71"/>
        <end position="80"/>
    </location>
</feature>
<dbReference type="InParanoid" id="A0A165NBQ9"/>
<evidence type="ECO:0000313" key="3">
    <source>
        <dbReference type="Proteomes" id="UP000077266"/>
    </source>
</evidence>
<gene>
    <name evidence="2" type="ORF">EXIGLDRAFT_721289</name>
</gene>
<evidence type="ECO:0000256" key="1">
    <source>
        <dbReference type="SAM" id="MobiDB-lite"/>
    </source>
</evidence>
<feature type="compositionally biased region" description="Acidic residues" evidence="1">
    <location>
        <begin position="89"/>
        <end position="100"/>
    </location>
</feature>
<dbReference type="EMBL" id="KV425900">
    <property type="protein sequence ID" value="KZW00515.1"/>
    <property type="molecule type" value="Genomic_DNA"/>
</dbReference>
<feature type="compositionally biased region" description="Acidic residues" evidence="1">
    <location>
        <begin position="40"/>
        <end position="70"/>
    </location>
</feature>
<proteinExistence type="predicted"/>
<dbReference type="AlphaFoldDB" id="A0A165NBQ9"/>
<accession>A0A165NBQ9</accession>
<feature type="region of interest" description="Disordered" evidence="1">
    <location>
        <begin position="1"/>
        <end position="138"/>
    </location>
</feature>
<dbReference type="Proteomes" id="UP000077266">
    <property type="component" value="Unassembled WGS sequence"/>
</dbReference>
<protein>
    <submittedName>
        <fullName evidence="2">Uncharacterized protein</fullName>
    </submittedName>
</protein>
<keyword evidence="3" id="KW-1185">Reference proteome</keyword>
<organism evidence="2 3">
    <name type="scientific">Exidia glandulosa HHB12029</name>
    <dbReference type="NCBI Taxonomy" id="1314781"/>
    <lineage>
        <taxon>Eukaryota</taxon>
        <taxon>Fungi</taxon>
        <taxon>Dikarya</taxon>
        <taxon>Basidiomycota</taxon>
        <taxon>Agaricomycotina</taxon>
        <taxon>Agaricomycetes</taxon>
        <taxon>Auriculariales</taxon>
        <taxon>Exidiaceae</taxon>
        <taxon>Exidia</taxon>
    </lineage>
</organism>
<evidence type="ECO:0000313" key="2">
    <source>
        <dbReference type="EMBL" id="KZW00515.1"/>
    </source>
</evidence>
<name>A0A165NBQ9_EXIGL</name>
<sequence>MTDSMDDDRAPAAPEIETAGTTHDQPAVASDKEETLIDQGEAEDSEDDDFGSQDEDSGDDDEDYEDDDDQGGASLTALLLGGAGAAAGDDPEEDEDDDGDFVAKETRNSTKPASEAALTSKRPLDVEDEQGANKKARA</sequence>